<feature type="region of interest" description="Disordered" evidence="1">
    <location>
        <begin position="1"/>
        <end position="111"/>
    </location>
</feature>
<accession>A0A1L7XRH9</accession>
<organism evidence="2 3">
    <name type="scientific">Phialocephala subalpina</name>
    <dbReference type="NCBI Taxonomy" id="576137"/>
    <lineage>
        <taxon>Eukaryota</taxon>
        <taxon>Fungi</taxon>
        <taxon>Dikarya</taxon>
        <taxon>Ascomycota</taxon>
        <taxon>Pezizomycotina</taxon>
        <taxon>Leotiomycetes</taxon>
        <taxon>Helotiales</taxon>
        <taxon>Mollisiaceae</taxon>
        <taxon>Phialocephala</taxon>
        <taxon>Phialocephala fortinii species complex</taxon>
    </lineage>
</organism>
<dbReference type="OrthoDB" id="4357148at2759"/>
<proteinExistence type="predicted"/>
<feature type="compositionally biased region" description="Polar residues" evidence="1">
    <location>
        <begin position="23"/>
        <end position="35"/>
    </location>
</feature>
<dbReference type="EMBL" id="FJOG01000045">
    <property type="protein sequence ID" value="CZR67609.1"/>
    <property type="molecule type" value="Genomic_DNA"/>
</dbReference>
<protein>
    <recommendedName>
        <fullName evidence="4">Histone chaperone domain-containing protein</fullName>
    </recommendedName>
</protein>
<name>A0A1L7XRH9_9HELO</name>
<dbReference type="AlphaFoldDB" id="A0A1L7XRH9"/>
<evidence type="ECO:0000313" key="2">
    <source>
        <dbReference type="EMBL" id="CZR67609.1"/>
    </source>
</evidence>
<keyword evidence="3" id="KW-1185">Reference proteome</keyword>
<evidence type="ECO:0000256" key="1">
    <source>
        <dbReference type="SAM" id="MobiDB-lite"/>
    </source>
</evidence>
<evidence type="ECO:0008006" key="4">
    <source>
        <dbReference type="Google" id="ProtNLM"/>
    </source>
</evidence>
<sequence length="111" mass="11727">MSADDQYEQMNDQVSGDAPAGDSQDNNYVSRTGQKQGPIPVQSDNDIVEDPIDSNVADSDEQLARDDNEAIDQSNIVDGRTRGAKPSGGYREPGDEEGLPGPEDGTSSGAQ</sequence>
<evidence type="ECO:0000313" key="3">
    <source>
        <dbReference type="Proteomes" id="UP000184330"/>
    </source>
</evidence>
<dbReference type="Proteomes" id="UP000184330">
    <property type="component" value="Unassembled WGS sequence"/>
</dbReference>
<gene>
    <name evidence="2" type="ORF">PAC_17508</name>
</gene>
<reference evidence="2 3" key="1">
    <citation type="submission" date="2016-03" db="EMBL/GenBank/DDBJ databases">
        <authorList>
            <person name="Ploux O."/>
        </authorList>
    </citation>
    <scope>NUCLEOTIDE SEQUENCE [LARGE SCALE GENOMIC DNA]</scope>
    <source>
        <strain evidence="2 3">UAMH 11012</strain>
    </source>
</reference>